<reference evidence="18" key="1">
    <citation type="submission" date="2022-01" db="EMBL/GenBank/DDBJ databases">
        <authorList>
            <person name="King R."/>
        </authorList>
    </citation>
    <scope>NUCLEOTIDE SEQUENCE</scope>
</reference>
<evidence type="ECO:0000256" key="12">
    <source>
        <dbReference type="ARBA" id="ARBA00022840"/>
    </source>
</evidence>
<gene>
    <name evidence="18" type="ORF">NEZAVI_LOCUS15522</name>
</gene>
<evidence type="ECO:0000256" key="15">
    <source>
        <dbReference type="ARBA" id="ARBA00054097"/>
    </source>
</evidence>
<keyword evidence="10" id="KW-0418">Kinase</keyword>
<evidence type="ECO:0000313" key="18">
    <source>
        <dbReference type="EMBL" id="CAH1407898.1"/>
    </source>
</evidence>
<dbReference type="GO" id="GO:0009398">
    <property type="term" value="P:FMN biosynthetic process"/>
    <property type="evidence" value="ECO:0007669"/>
    <property type="project" value="TreeGrafter"/>
</dbReference>
<keyword evidence="5" id="KW-0285">Flavoprotein</keyword>
<dbReference type="InterPro" id="IPR023465">
    <property type="entry name" value="Riboflavin_kinase_dom_sf"/>
</dbReference>
<dbReference type="Gene3D" id="2.40.30.30">
    <property type="entry name" value="Riboflavin kinase-like"/>
    <property type="match status" value="1"/>
</dbReference>
<keyword evidence="8" id="KW-0479">Metal-binding</keyword>
<evidence type="ECO:0000256" key="3">
    <source>
        <dbReference type="ARBA" id="ARBA00012105"/>
    </source>
</evidence>
<evidence type="ECO:0000256" key="8">
    <source>
        <dbReference type="ARBA" id="ARBA00022723"/>
    </source>
</evidence>
<evidence type="ECO:0000256" key="10">
    <source>
        <dbReference type="ARBA" id="ARBA00022777"/>
    </source>
</evidence>
<dbReference type="EMBL" id="OV725083">
    <property type="protein sequence ID" value="CAH1407898.1"/>
    <property type="molecule type" value="Genomic_DNA"/>
</dbReference>
<evidence type="ECO:0000256" key="1">
    <source>
        <dbReference type="ARBA" id="ARBA00001947"/>
    </source>
</evidence>
<evidence type="ECO:0000256" key="6">
    <source>
        <dbReference type="ARBA" id="ARBA00022643"/>
    </source>
</evidence>
<evidence type="ECO:0000256" key="13">
    <source>
        <dbReference type="ARBA" id="ARBA00029789"/>
    </source>
</evidence>
<evidence type="ECO:0000256" key="11">
    <source>
        <dbReference type="ARBA" id="ARBA00022833"/>
    </source>
</evidence>
<proteinExistence type="predicted"/>
<keyword evidence="7" id="KW-0808">Transferase</keyword>
<comment type="function">
    <text evidence="15">Catalyzes the phosphorylation of riboflavin (vitamin B2) to form flavin-mononucleotide (FMN), hence rate-limiting enzyme in the synthesis of FAD. Essential for TNF-induced reactive oxygen species (ROS) production. Through its interaction with both TNFRSF1A and CYBA, physically and functionally couples TNFRSF1A to NADPH oxidase. TNF-activation of RFK may enhance the incorporation of FAD in NADPH oxidase, a critical step for the assembly and activation of NADPH oxidase.</text>
</comment>
<evidence type="ECO:0000256" key="7">
    <source>
        <dbReference type="ARBA" id="ARBA00022679"/>
    </source>
</evidence>
<dbReference type="GO" id="GO:0005524">
    <property type="term" value="F:ATP binding"/>
    <property type="evidence" value="ECO:0007669"/>
    <property type="project" value="UniProtKB-KW"/>
</dbReference>
<dbReference type="Pfam" id="PF01687">
    <property type="entry name" value="Flavokinase"/>
    <property type="match status" value="1"/>
</dbReference>
<keyword evidence="9" id="KW-0547">Nucleotide-binding</keyword>
<sequence>MKRCYLIPDSFELLLVEDILKMIKHILPYFVSGTVVNGFGRGSKELGIPTANFPSDVVKNLPDDLETGIYFGWAKVNSGPVYKMVMSVGWNPFYKNTEKTMETHIIHKFEQDFYGSTMKVCVLGYIRPEKNFSSVDELIAEIKEDIAVAEAELDKEEFAKYKNSEFFSS</sequence>
<dbReference type="SUPFAM" id="SSF82114">
    <property type="entry name" value="Riboflavin kinase-like"/>
    <property type="match status" value="1"/>
</dbReference>
<dbReference type="InterPro" id="IPR023468">
    <property type="entry name" value="Riboflavin_kinase"/>
</dbReference>
<keyword evidence="19" id="KW-1185">Reference proteome</keyword>
<keyword evidence="12" id="KW-0067">ATP-binding</keyword>
<evidence type="ECO:0000256" key="4">
    <source>
        <dbReference type="ARBA" id="ARBA00017394"/>
    </source>
</evidence>
<dbReference type="EC" id="2.7.1.26" evidence="3"/>
<dbReference type="OrthoDB" id="276388at2759"/>
<dbReference type="GO" id="GO:0009231">
    <property type="term" value="P:riboflavin biosynthetic process"/>
    <property type="evidence" value="ECO:0007669"/>
    <property type="project" value="InterPro"/>
</dbReference>
<evidence type="ECO:0000256" key="14">
    <source>
        <dbReference type="ARBA" id="ARBA00050912"/>
    </source>
</evidence>
<name>A0A9P0HUI9_NEZVI</name>
<dbReference type="GO" id="GO:0008531">
    <property type="term" value="F:riboflavin kinase activity"/>
    <property type="evidence" value="ECO:0007669"/>
    <property type="project" value="UniProtKB-EC"/>
</dbReference>
<evidence type="ECO:0000256" key="2">
    <source>
        <dbReference type="ARBA" id="ARBA00005201"/>
    </source>
</evidence>
<organism evidence="18 19">
    <name type="scientific">Nezara viridula</name>
    <name type="common">Southern green stink bug</name>
    <name type="synonym">Cimex viridulus</name>
    <dbReference type="NCBI Taxonomy" id="85310"/>
    <lineage>
        <taxon>Eukaryota</taxon>
        <taxon>Metazoa</taxon>
        <taxon>Ecdysozoa</taxon>
        <taxon>Arthropoda</taxon>
        <taxon>Hexapoda</taxon>
        <taxon>Insecta</taxon>
        <taxon>Pterygota</taxon>
        <taxon>Neoptera</taxon>
        <taxon>Paraneoptera</taxon>
        <taxon>Hemiptera</taxon>
        <taxon>Heteroptera</taxon>
        <taxon>Panheteroptera</taxon>
        <taxon>Pentatomomorpha</taxon>
        <taxon>Pentatomoidea</taxon>
        <taxon>Pentatomidae</taxon>
        <taxon>Pentatominae</taxon>
        <taxon>Nezara</taxon>
    </lineage>
</organism>
<evidence type="ECO:0000259" key="17">
    <source>
        <dbReference type="SMART" id="SM00904"/>
    </source>
</evidence>
<dbReference type="PANTHER" id="PTHR22749:SF6">
    <property type="entry name" value="RIBOFLAVIN KINASE"/>
    <property type="match status" value="1"/>
</dbReference>
<dbReference type="AlphaFoldDB" id="A0A9P0HUI9"/>
<dbReference type="FunFam" id="2.40.30.30:FF:000002">
    <property type="entry name" value="Riboflavin kinase, putative"/>
    <property type="match status" value="1"/>
</dbReference>
<dbReference type="GO" id="GO:0005739">
    <property type="term" value="C:mitochondrion"/>
    <property type="evidence" value="ECO:0007669"/>
    <property type="project" value="TreeGrafter"/>
</dbReference>
<comment type="pathway">
    <text evidence="2">Cofactor biosynthesis; FMN biosynthesis; FMN from riboflavin (ATP route): step 1/1.</text>
</comment>
<accession>A0A9P0HUI9</accession>
<dbReference type="GO" id="GO:0046872">
    <property type="term" value="F:metal ion binding"/>
    <property type="evidence" value="ECO:0007669"/>
    <property type="project" value="UniProtKB-KW"/>
</dbReference>
<comment type="cofactor">
    <cofactor evidence="1">
        <name>Zn(2+)</name>
        <dbReference type="ChEBI" id="CHEBI:29105"/>
    </cofactor>
</comment>
<dbReference type="InterPro" id="IPR015865">
    <property type="entry name" value="Riboflavin_kinase_bac/euk"/>
</dbReference>
<feature type="domain" description="Riboflavin kinase" evidence="17">
    <location>
        <begin position="26"/>
        <end position="154"/>
    </location>
</feature>
<dbReference type="Proteomes" id="UP001152798">
    <property type="component" value="Chromosome 7"/>
</dbReference>
<keyword evidence="6" id="KW-0288">FMN</keyword>
<evidence type="ECO:0000256" key="5">
    <source>
        <dbReference type="ARBA" id="ARBA00022630"/>
    </source>
</evidence>
<comment type="catalytic activity">
    <reaction evidence="14">
        <text>riboflavin + ATP = FMN + ADP + H(+)</text>
        <dbReference type="Rhea" id="RHEA:14357"/>
        <dbReference type="ChEBI" id="CHEBI:15378"/>
        <dbReference type="ChEBI" id="CHEBI:30616"/>
        <dbReference type="ChEBI" id="CHEBI:57986"/>
        <dbReference type="ChEBI" id="CHEBI:58210"/>
        <dbReference type="ChEBI" id="CHEBI:456216"/>
        <dbReference type="EC" id="2.7.1.26"/>
    </reaction>
    <physiologicalReaction direction="left-to-right" evidence="14">
        <dbReference type="Rhea" id="RHEA:14358"/>
    </physiologicalReaction>
</comment>
<protein>
    <recommendedName>
        <fullName evidence="4">Riboflavin kinase</fullName>
        <ecNumber evidence="3">2.7.1.26</ecNumber>
    </recommendedName>
    <alternativeName>
        <fullName evidence="16">ATP:riboflavin 5'-phosphotransferase</fullName>
    </alternativeName>
    <alternativeName>
        <fullName evidence="13">Flavokinase</fullName>
    </alternativeName>
</protein>
<evidence type="ECO:0000256" key="16">
    <source>
        <dbReference type="ARBA" id="ARBA00077632"/>
    </source>
</evidence>
<evidence type="ECO:0000313" key="19">
    <source>
        <dbReference type="Proteomes" id="UP001152798"/>
    </source>
</evidence>
<evidence type="ECO:0000256" key="9">
    <source>
        <dbReference type="ARBA" id="ARBA00022741"/>
    </source>
</evidence>
<dbReference type="PANTHER" id="PTHR22749">
    <property type="entry name" value="RIBOFLAVIN KINASE/FMN ADENYLYLTRANSFERASE"/>
    <property type="match status" value="1"/>
</dbReference>
<dbReference type="SMART" id="SM00904">
    <property type="entry name" value="Flavokinase"/>
    <property type="match status" value="1"/>
</dbReference>
<keyword evidence="11" id="KW-0862">Zinc</keyword>